<dbReference type="Gene3D" id="4.10.240.10">
    <property type="entry name" value="Zn(2)-C6 fungal-type DNA-binding domain"/>
    <property type="match status" value="1"/>
</dbReference>
<keyword evidence="5" id="KW-0539">Nucleus</keyword>
<feature type="compositionally biased region" description="Low complexity" evidence="6">
    <location>
        <begin position="603"/>
        <end position="614"/>
    </location>
</feature>
<keyword evidence="4" id="KW-0804">Transcription</keyword>
<feature type="region of interest" description="Disordered" evidence="6">
    <location>
        <begin position="1"/>
        <end position="40"/>
    </location>
</feature>
<evidence type="ECO:0000313" key="8">
    <source>
        <dbReference type="EMBL" id="KAG2193918.1"/>
    </source>
</evidence>
<dbReference type="GO" id="GO:0003677">
    <property type="term" value="F:DNA binding"/>
    <property type="evidence" value="ECO:0007669"/>
    <property type="project" value="InterPro"/>
</dbReference>
<dbReference type="CDD" id="cd12148">
    <property type="entry name" value="fungal_TF_MHR"/>
    <property type="match status" value="1"/>
</dbReference>
<evidence type="ECO:0000256" key="4">
    <source>
        <dbReference type="ARBA" id="ARBA00023163"/>
    </source>
</evidence>
<gene>
    <name evidence="8" type="ORF">INT46_001923</name>
</gene>
<proteinExistence type="predicted"/>
<dbReference type="GO" id="GO:0006351">
    <property type="term" value="P:DNA-templated transcription"/>
    <property type="evidence" value="ECO:0007669"/>
    <property type="project" value="InterPro"/>
</dbReference>
<dbReference type="GO" id="GO:0000981">
    <property type="term" value="F:DNA-binding transcription factor activity, RNA polymerase II-specific"/>
    <property type="evidence" value="ECO:0007669"/>
    <property type="project" value="InterPro"/>
</dbReference>
<dbReference type="GO" id="GO:0008270">
    <property type="term" value="F:zinc ion binding"/>
    <property type="evidence" value="ECO:0007669"/>
    <property type="project" value="InterPro"/>
</dbReference>
<evidence type="ECO:0000313" key="9">
    <source>
        <dbReference type="Proteomes" id="UP000650833"/>
    </source>
</evidence>
<dbReference type="PANTHER" id="PTHR47338:SF5">
    <property type="entry name" value="ZN(II)2CYS6 TRANSCRIPTION FACTOR (EUROFUNG)"/>
    <property type="match status" value="1"/>
</dbReference>
<dbReference type="Pfam" id="PF04082">
    <property type="entry name" value="Fungal_trans"/>
    <property type="match status" value="1"/>
</dbReference>
<feature type="compositionally biased region" description="Low complexity" evidence="6">
    <location>
        <begin position="665"/>
        <end position="676"/>
    </location>
</feature>
<dbReference type="AlphaFoldDB" id="A0A8H7QLT4"/>
<evidence type="ECO:0000256" key="1">
    <source>
        <dbReference type="ARBA" id="ARBA00004123"/>
    </source>
</evidence>
<feature type="region of interest" description="Disordered" evidence="6">
    <location>
        <begin position="88"/>
        <end position="124"/>
    </location>
</feature>
<dbReference type="Proteomes" id="UP000650833">
    <property type="component" value="Unassembled WGS sequence"/>
</dbReference>
<name>A0A8H7QLT4_9FUNG</name>
<reference evidence="8" key="1">
    <citation type="submission" date="2020-12" db="EMBL/GenBank/DDBJ databases">
        <title>Metabolic potential, ecology and presence of endohyphal bacteria is reflected in genomic diversity of Mucoromycotina.</title>
        <authorList>
            <person name="Muszewska A."/>
            <person name="Okrasinska A."/>
            <person name="Steczkiewicz K."/>
            <person name="Drgas O."/>
            <person name="Orlowska M."/>
            <person name="Perlinska-Lenart U."/>
            <person name="Aleksandrzak-Piekarczyk T."/>
            <person name="Szatraj K."/>
            <person name="Zielenkiewicz U."/>
            <person name="Pilsyk S."/>
            <person name="Malc E."/>
            <person name="Mieczkowski P."/>
            <person name="Kruszewska J.S."/>
            <person name="Biernat P."/>
            <person name="Pawlowska J."/>
        </authorList>
    </citation>
    <scope>NUCLEOTIDE SEQUENCE</scope>
    <source>
        <strain evidence="8">CBS 226.32</strain>
    </source>
</reference>
<keyword evidence="9" id="KW-1185">Reference proteome</keyword>
<dbReference type="InterPro" id="IPR050815">
    <property type="entry name" value="TF_fung"/>
</dbReference>
<evidence type="ECO:0000259" key="7">
    <source>
        <dbReference type="SMART" id="SM00906"/>
    </source>
</evidence>
<dbReference type="GO" id="GO:0005634">
    <property type="term" value="C:nucleus"/>
    <property type="evidence" value="ECO:0007669"/>
    <property type="project" value="UniProtKB-SubCell"/>
</dbReference>
<evidence type="ECO:0000256" key="6">
    <source>
        <dbReference type="SAM" id="MobiDB-lite"/>
    </source>
</evidence>
<accession>A0A8H7QLT4</accession>
<dbReference type="InterPro" id="IPR007219">
    <property type="entry name" value="XnlR_reg_dom"/>
</dbReference>
<feature type="compositionally biased region" description="Pro residues" evidence="6">
    <location>
        <begin position="592"/>
        <end position="602"/>
    </location>
</feature>
<evidence type="ECO:0000256" key="2">
    <source>
        <dbReference type="ARBA" id="ARBA00022723"/>
    </source>
</evidence>
<sequence>EHEEYEERYLAPVSGIGEEGDGEGQDNLDMNQHEQSEREDKPECVHCLDANLQCQYTEYKKRGPHKGYVKLLEERLVQLERRLTNAGGEVPPPISITSPTQPHYNNSIVKSESSPMMSKQDEDDDFPSHEIVTHLIDLFFQYLNSVFPFVHRARLKQSINEGTVSKPLLWGVMAIAARFSDHPSIKTDPPYWAGEKFAMKATSLINASLLEPTIPNLQFWGIMSCLEYGRASGSKAWIYGGIAVRICQELGLNKEETLKAPILAVDGSIDYVAMALRRRIFWSTLCIDKFASTSTNRPQGFDIGEYDAEPPSLSESRLLRDPLQGFTLDRLVIANDPLMDAIPSYLRVLERFGEIAKFMSRAKTAAATVSWPPIDGFNELDAKMRKWRDDLPETYQFTPANVQKYRDSASQNYLNFWICSHAMYCTGMLALHRGSLAYSDLSMAELPQDIYNRIQASIRACKANVEIAMDVFKALRDICGWNVLPYMGYCAYIFSTVLMTSAFSSDPVSYQKSSAGLAILFDTIKMLGAYWPMSERLALTTRDMLSAHSRLYDVQEQEYNYEATRMNRPMQSQQQQQQQHQVMQLPQQQQPLPQPQPQPQPQSQPQTQHQLSSPDIDSLAPISTVETSNIPQTSSSMPYSSFVPNNNLMPIQPQQHPLPLPPPSSSAQQQQQQQQQVGGYQVQGSMNNNDIDFNSCEFLYDSALFGQIIFDTSKSGEMNMTPQYSMPMSNPPIYTPYQHQQPKQTTTPWGV</sequence>
<dbReference type="PANTHER" id="PTHR47338">
    <property type="entry name" value="ZN(II)2CYS6 TRANSCRIPTION FACTOR (EUROFUNG)-RELATED"/>
    <property type="match status" value="1"/>
</dbReference>
<organism evidence="8 9">
    <name type="scientific">Mucor plumbeus</name>
    <dbReference type="NCBI Taxonomy" id="97098"/>
    <lineage>
        <taxon>Eukaryota</taxon>
        <taxon>Fungi</taxon>
        <taxon>Fungi incertae sedis</taxon>
        <taxon>Mucoromycota</taxon>
        <taxon>Mucoromycotina</taxon>
        <taxon>Mucoromycetes</taxon>
        <taxon>Mucorales</taxon>
        <taxon>Mucorineae</taxon>
        <taxon>Mucoraceae</taxon>
        <taxon>Mucor</taxon>
    </lineage>
</organism>
<feature type="region of interest" description="Disordered" evidence="6">
    <location>
        <begin position="567"/>
        <end position="684"/>
    </location>
</feature>
<dbReference type="SMART" id="SM00906">
    <property type="entry name" value="Fungal_trans"/>
    <property type="match status" value="1"/>
</dbReference>
<feature type="non-terminal residue" evidence="8">
    <location>
        <position position="1"/>
    </location>
</feature>
<comment type="caution">
    <text evidence="8">The sequence shown here is derived from an EMBL/GenBank/DDBJ whole genome shotgun (WGS) entry which is preliminary data.</text>
</comment>
<dbReference type="InterPro" id="IPR036864">
    <property type="entry name" value="Zn2-C6_fun-type_DNA-bd_sf"/>
</dbReference>
<feature type="compositionally biased region" description="Polar residues" evidence="6">
    <location>
        <begin position="624"/>
        <end position="649"/>
    </location>
</feature>
<feature type="domain" description="Xylanolytic transcriptional activator regulatory" evidence="7">
    <location>
        <begin position="236"/>
        <end position="317"/>
    </location>
</feature>
<dbReference type="EMBL" id="JAEPRC010000620">
    <property type="protein sequence ID" value="KAG2193918.1"/>
    <property type="molecule type" value="Genomic_DNA"/>
</dbReference>
<keyword evidence="2" id="KW-0479">Metal-binding</keyword>
<feature type="compositionally biased region" description="Low complexity" evidence="6">
    <location>
        <begin position="569"/>
        <end position="591"/>
    </location>
</feature>
<feature type="compositionally biased region" description="Basic and acidic residues" evidence="6">
    <location>
        <begin position="31"/>
        <end position="40"/>
    </location>
</feature>
<feature type="compositionally biased region" description="Polar residues" evidence="6">
    <location>
        <begin position="101"/>
        <end position="117"/>
    </location>
</feature>
<evidence type="ECO:0000256" key="5">
    <source>
        <dbReference type="ARBA" id="ARBA00023242"/>
    </source>
</evidence>
<protein>
    <recommendedName>
        <fullName evidence="7">Xylanolytic transcriptional activator regulatory domain-containing protein</fullName>
    </recommendedName>
</protein>
<comment type="subcellular location">
    <subcellularLocation>
        <location evidence="1">Nucleus</location>
    </subcellularLocation>
</comment>
<evidence type="ECO:0000256" key="3">
    <source>
        <dbReference type="ARBA" id="ARBA00023015"/>
    </source>
</evidence>
<dbReference type="OrthoDB" id="2123952at2759"/>
<keyword evidence="3" id="KW-0805">Transcription regulation</keyword>